<dbReference type="FunFam" id="3.40.50.1820:FF:000057">
    <property type="entry name" value="Lipase"/>
    <property type="match status" value="1"/>
</dbReference>
<evidence type="ECO:0000256" key="4">
    <source>
        <dbReference type="ARBA" id="ARBA00022963"/>
    </source>
</evidence>
<feature type="active site" description="Charge relay system" evidence="8">
    <location>
        <position position="367"/>
    </location>
</feature>
<evidence type="ECO:0000256" key="6">
    <source>
        <dbReference type="ARBA" id="ARBA00023180"/>
    </source>
</evidence>
<keyword evidence="6" id="KW-0325">Glycoprotein</keyword>
<feature type="active site" description="Nucleophile" evidence="8">
    <location>
        <position position="167"/>
    </location>
</feature>
<protein>
    <recommendedName>
        <fullName evidence="7">Lipase</fullName>
    </recommendedName>
</protein>
<dbReference type="AlphaFoldDB" id="A0ABD1ETA8"/>
<dbReference type="Pfam" id="PF04083">
    <property type="entry name" value="Abhydro_lipase"/>
    <property type="match status" value="1"/>
</dbReference>
<dbReference type="Proteomes" id="UP001566132">
    <property type="component" value="Unassembled WGS sequence"/>
</dbReference>
<evidence type="ECO:0000256" key="1">
    <source>
        <dbReference type="ARBA" id="ARBA00010701"/>
    </source>
</evidence>
<keyword evidence="2 9" id="KW-0732">Signal</keyword>
<keyword evidence="4 7" id="KW-0442">Lipid degradation</keyword>
<comment type="similarity">
    <text evidence="1 7">Belongs to the AB hydrolase superfamily. Lipase family.</text>
</comment>
<accession>A0ABD1ETA8</accession>
<comment type="caution">
    <text evidence="11">The sequence shown here is derived from an EMBL/GenBank/DDBJ whole genome shotgun (WGS) entry which is preliminary data.</text>
</comment>
<keyword evidence="5" id="KW-0443">Lipid metabolism</keyword>
<dbReference type="GO" id="GO:0016042">
    <property type="term" value="P:lipid catabolic process"/>
    <property type="evidence" value="ECO:0007669"/>
    <property type="project" value="UniProtKB-KW"/>
</dbReference>
<feature type="active site" description="Charge relay system" evidence="8">
    <location>
        <position position="336"/>
    </location>
</feature>
<dbReference type="EMBL" id="JBDJPC010000005">
    <property type="protein sequence ID" value="KAL1502018.1"/>
    <property type="molecule type" value="Genomic_DNA"/>
</dbReference>
<dbReference type="InterPro" id="IPR006693">
    <property type="entry name" value="AB_hydrolase_lipase"/>
</dbReference>
<sequence length="390" mass="44247">MNSPFFVLINIIAAALNSLTGQIFHLPERTTVDIIKEAFYPDETHIVQTEDNYILTLHRIPHCRNNSVAPKGPILLMHGLLQSSADWLVLGEKSLGFILADAGYDVWLGNSRGNTYSKAHVNLNPLLDAKSFFDFSYHEMGKYDLPAVIDYILNATGTSKIPYVGYSEGTTQFWVMMSERPEYNDKISQANFWAPVTNMYRITSIPINALAAMGGIETLARAIGKYELFSHFTTGNSIRVICQNADWLCTEFFNLIGSSLERMPNKALKTKILENFPAGISFKQLFHYVQGTRSGVFRPFDYGTEKNLEIYKKPMPDPYNISRTTIPVFMYYGGSDIYINNEILINEVANEMQHVTVDLIPYENFNHLDFMYSTNADWLSSKTLENLNLA</sequence>
<reference evidence="11 12" key="1">
    <citation type="submission" date="2024-05" db="EMBL/GenBank/DDBJ databases">
        <title>Genetic variation in Jamaican populations of the coffee berry borer (Hypothenemus hampei).</title>
        <authorList>
            <person name="Errbii M."/>
            <person name="Myrie A."/>
        </authorList>
    </citation>
    <scope>NUCLEOTIDE SEQUENCE [LARGE SCALE GENOMIC DNA]</scope>
    <source>
        <strain evidence="11">JA-Hopewell-2020-01-JO</strain>
        <tissue evidence="11">Whole body</tissue>
    </source>
</reference>
<evidence type="ECO:0000256" key="2">
    <source>
        <dbReference type="ARBA" id="ARBA00022729"/>
    </source>
</evidence>
<feature type="domain" description="Partial AB-hydrolase lipase" evidence="10">
    <location>
        <begin position="32"/>
        <end position="89"/>
    </location>
</feature>
<evidence type="ECO:0000313" key="11">
    <source>
        <dbReference type="EMBL" id="KAL1502018.1"/>
    </source>
</evidence>
<evidence type="ECO:0000256" key="8">
    <source>
        <dbReference type="PIRSR" id="PIRSR000862-1"/>
    </source>
</evidence>
<dbReference type="Gene3D" id="3.40.50.1820">
    <property type="entry name" value="alpha/beta hydrolase"/>
    <property type="match status" value="1"/>
</dbReference>
<evidence type="ECO:0000259" key="10">
    <source>
        <dbReference type="Pfam" id="PF04083"/>
    </source>
</evidence>
<gene>
    <name evidence="11" type="ORF">ABEB36_007231</name>
</gene>
<proteinExistence type="inferred from homology"/>
<organism evidence="11 12">
    <name type="scientific">Hypothenemus hampei</name>
    <name type="common">Coffee berry borer</name>
    <dbReference type="NCBI Taxonomy" id="57062"/>
    <lineage>
        <taxon>Eukaryota</taxon>
        <taxon>Metazoa</taxon>
        <taxon>Ecdysozoa</taxon>
        <taxon>Arthropoda</taxon>
        <taxon>Hexapoda</taxon>
        <taxon>Insecta</taxon>
        <taxon>Pterygota</taxon>
        <taxon>Neoptera</taxon>
        <taxon>Endopterygota</taxon>
        <taxon>Coleoptera</taxon>
        <taxon>Polyphaga</taxon>
        <taxon>Cucujiformia</taxon>
        <taxon>Curculionidae</taxon>
        <taxon>Scolytinae</taxon>
        <taxon>Hypothenemus</taxon>
    </lineage>
</organism>
<feature type="signal peptide" evidence="9">
    <location>
        <begin position="1"/>
        <end position="21"/>
    </location>
</feature>
<name>A0ABD1ETA8_HYPHA</name>
<dbReference type="InterPro" id="IPR029058">
    <property type="entry name" value="AB_hydrolase_fold"/>
</dbReference>
<evidence type="ECO:0000313" key="12">
    <source>
        <dbReference type="Proteomes" id="UP001566132"/>
    </source>
</evidence>
<dbReference type="PANTHER" id="PTHR11005">
    <property type="entry name" value="LYSOSOMAL ACID LIPASE-RELATED"/>
    <property type="match status" value="1"/>
</dbReference>
<dbReference type="GO" id="GO:0016787">
    <property type="term" value="F:hydrolase activity"/>
    <property type="evidence" value="ECO:0007669"/>
    <property type="project" value="UniProtKB-KW"/>
</dbReference>
<feature type="chain" id="PRO_5044824854" description="Lipase" evidence="9">
    <location>
        <begin position="22"/>
        <end position="390"/>
    </location>
</feature>
<evidence type="ECO:0000256" key="5">
    <source>
        <dbReference type="ARBA" id="ARBA00023098"/>
    </source>
</evidence>
<dbReference type="InterPro" id="IPR025483">
    <property type="entry name" value="Lipase_euk"/>
</dbReference>
<dbReference type="PIRSF" id="PIRSF000862">
    <property type="entry name" value="Steryl_ester_lip"/>
    <property type="match status" value="1"/>
</dbReference>
<dbReference type="SUPFAM" id="SSF53474">
    <property type="entry name" value="alpha/beta-Hydrolases"/>
    <property type="match status" value="1"/>
</dbReference>
<evidence type="ECO:0000256" key="9">
    <source>
        <dbReference type="SAM" id="SignalP"/>
    </source>
</evidence>
<evidence type="ECO:0000256" key="7">
    <source>
        <dbReference type="PIRNR" id="PIRNR000862"/>
    </source>
</evidence>
<keyword evidence="3 7" id="KW-0378">Hydrolase</keyword>
<evidence type="ECO:0000256" key="3">
    <source>
        <dbReference type="ARBA" id="ARBA00022801"/>
    </source>
</evidence>
<keyword evidence="12" id="KW-1185">Reference proteome</keyword>